<reference evidence="1" key="1">
    <citation type="submission" date="2024-03" db="EMBL/GenBank/DDBJ databases">
        <title>WGS assembly of Saponaria officinalis var. Norfolk2.</title>
        <authorList>
            <person name="Jenkins J."/>
            <person name="Shu S."/>
            <person name="Grimwood J."/>
            <person name="Barry K."/>
            <person name="Goodstein D."/>
            <person name="Schmutz J."/>
            <person name="Leebens-Mack J."/>
            <person name="Osbourn A."/>
        </authorList>
    </citation>
    <scope>NUCLEOTIDE SEQUENCE [LARGE SCALE GENOMIC DNA]</scope>
    <source>
        <strain evidence="1">JIC</strain>
    </source>
</reference>
<proteinExistence type="predicted"/>
<organism evidence="1 2">
    <name type="scientific">Saponaria officinalis</name>
    <name type="common">Common soapwort</name>
    <name type="synonym">Lychnis saponaria</name>
    <dbReference type="NCBI Taxonomy" id="3572"/>
    <lineage>
        <taxon>Eukaryota</taxon>
        <taxon>Viridiplantae</taxon>
        <taxon>Streptophyta</taxon>
        <taxon>Embryophyta</taxon>
        <taxon>Tracheophyta</taxon>
        <taxon>Spermatophyta</taxon>
        <taxon>Magnoliopsida</taxon>
        <taxon>eudicotyledons</taxon>
        <taxon>Gunneridae</taxon>
        <taxon>Pentapetalae</taxon>
        <taxon>Caryophyllales</taxon>
        <taxon>Caryophyllaceae</taxon>
        <taxon>Caryophylleae</taxon>
        <taxon>Saponaria</taxon>
    </lineage>
</organism>
<dbReference type="EMBL" id="JBDFQZ010000008">
    <property type="protein sequence ID" value="KAK9698539.1"/>
    <property type="molecule type" value="Genomic_DNA"/>
</dbReference>
<dbReference type="AlphaFoldDB" id="A0AAW1J7J3"/>
<name>A0AAW1J7J3_SAPOF</name>
<dbReference type="PANTHER" id="PTHR47718">
    <property type="entry name" value="OS01G0519700 PROTEIN"/>
    <property type="match status" value="1"/>
</dbReference>
<evidence type="ECO:0008006" key="3">
    <source>
        <dbReference type="Google" id="ProtNLM"/>
    </source>
</evidence>
<protein>
    <recommendedName>
        <fullName evidence="3">Protein FAR1-RELATED SEQUENCE</fullName>
    </recommendedName>
</protein>
<evidence type="ECO:0000313" key="2">
    <source>
        <dbReference type="Proteomes" id="UP001443914"/>
    </source>
</evidence>
<sequence length="109" mass="12769">MDNSRVNQGPVKTFQMFKEYVRGYENVGASLENFKIFFRDVKKFIKDSDAQMVIETFMQKKAMCSSFYFDFDVDGDGNLSRIFWVDPIGIKNYRLFGDSVSFDTTFDMN</sequence>
<gene>
    <name evidence="1" type="ORF">RND81_08G111400</name>
</gene>
<dbReference type="Proteomes" id="UP001443914">
    <property type="component" value="Unassembled WGS sequence"/>
</dbReference>
<comment type="caution">
    <text evidence="1">The sequence shown here is derived from an EMBL/GenBank/DDBJ whole genome shotgun (WGS) entry which is preliminary data.</text>
</comment>
<accession>A0AAW1J7J3</accession>
<dbReference type="PANTHER" id="PTHR47718:SF18">
    <property type="entry name" value="PROTEIN FAR1-RELATED SEQUENCE 5-LIKE"/>
    <property type="match status" value="1"/>
</dbReference>
<evidence type="ECO:0000313" key="1">
    <source>
        <dbReference type="EMBL" id="KAK9698539.1"/>
    </source>
</evidence>
<keyword evidence="2" id="KW-1185">Reference proteome</keyword>